<dbReference type="InterPro" id="IPR005139">
    <property type="entry name" value="PCRF"/>
</dbReference>
<dbReference type="Gene3D" id="6.10.140.1950">
    <property type="match status" value="1"/>
</dbReference>
<dbReference type="Proteomes" id="UP000178534">
    <property type="component" value="Unassembled WGS sequence"/>
</dbReference>
<feature type="coiled-coil region" evidence="4">
    <location>
        <begin position="12"/>
        <end position="73"/>
    </location>
</feature>
<dbReference type="AlphaFoldDB" id="A0A1G2DF68"/>
<dbReference type="EMBL" id="MHLP01000026">
    <property type="protein sequence ID" value="OGZ12216.1"/>
    <property type="molecule type" value="Genomic_DNA"/>
</dbReference>
<dbReference type="InterPro" id="IPR000352">
    <property type="entry name" value="Pep_chain_release_fac_I"/>
</dbReference>
<dbReference type="PROSITE" id="PS00745">
    <property type="entry name" value="RF_PROK_I"/>
    <property type="match status" value="1"/>
</dbReference>
<dbReference type="PANTHER" id="PTHR43804:SF8">
    <property type="entry name" value="PEPTIDE CHAIN RELEASE FACTOR APG3, CHLOROPLASTIC"/>
    <property type="match status" value="1"/>
</dbReference>
<evidence type="ECO:0000259" key="5">
    <source>
        <dbReference type="PROSITE" id="PS00745"/>
    </source>
</evidence>
<evidence type="ECO:0000256" key="4">
    <source>
        <dbReference type="SAM" id="Coils"/>
    </source>
</evidence>
<evidence type="ECO:0000256" key="3">
    <source>
        <dbReference type="ARBA" id="ARBA00022917"/>
    </source>
</evidence>
<accession>A0A1G2DF68</accession>
<keyword evidence="4" id="KW-0175">Coiled coil</keyword>
<protein>
    <recommendedName>
        <fullName evidence="5">Prokaryotic-type class I peptide chain release factors domain-containing protein</fullName>
    </recommendedName>
</protein>
<comment type="caution">
    <text evidence="6">The sequence shown here is derived from an EMBL/GenBank/DDBJ whole genome shotgun (WGS) entry which is preliminary data.</text>
</comment>
<dbReference type="Gene3D" id="3.30.160.20">
    <property type="match status" value="1"/>
</dbReference>
<proteinExistence type="inferred from homology"/>
<sequence length="326" mass="36422">MDLEKYKANHKTRYLAEEYERLLAQMEELKKLFGDPEMEALAREELSTLTAASEELKEKMDNVIREDKEEEGKPRDLVLEVRAGVGGEEAAIFAQDLALMYERFVAKQRWSFRPIDESKSELGGYKEATFEITGDDAYDLLRHETGVHRIQRIPATEKSGRIHTSTASVLVLPIGKKATVVINPADLEMTFARSGGAGGQNVNKVETAVHLVHKPSGIHVHCSVERSQLKNREKALSILVAKLEQEKDEDELKKNAAARSMIGTGDRSEKIRTYNTLQDRVTDHRIKESWHNIEAIFQGNIGDIVETIATRAKGGTLGVAEVGEEG</sequence>
<dbReference type="Pfam" id="PF00472">
    <property type="entry name" value="RF-1"/>
    <property type="match status" value="1"/>
</dbReference>
<dbReference type="SMART" id="SM00937">
    <property type="entry name" value="PCRF"/>
    <property type="match status" value="1"/>
</dbReference>
<dbReference type="GO" id="GO:0003747">
    <property type="term" value="F:translation release factor activity"/>
    <property type="evidence" value="ECO:0007669"/>
    <property type="project" value="InterPro"/>
</dbReference>
<feature type="domain" description="Prokaryotic-type class I peptide chain release factors" evidence="5">
    <location>
        <begin position="193"/>
        <end position="209"/>
    </location>
</feature>
<evidence type="ECO:0000313" key="7">
    <source>
        <dbReference type="Proteomes" id="UP000178534"/>
    </source>
</evidence>
<organism evidence="6 7">
    <name type="scientific">Candidatus Lloydbacteria bacterium RIFCSPLOWO2_01_FULL_50_20</name>
    <dbReference type="NCBI Taxonomy" id="1798665"/>
    <lineage>
        <taxon>Bacteria</taxon>
        <taxon>Candidatus Lloydiibacteriota</taxon>
    </lineage>
</organism>
<dbReference type="PANTHER" id="PTHR43804">
    <property type="entry name" value="LD18447P"/>
    <property type="match status" value="1"/>
</dbReference>
<name>A0A1G2DF68_9BACT</name>
<keyword evidence="3" id="KW-0648">Protein biosynthesis</keyword>
<dbReference type="InterPro" id="IPR045853">
    <property type="entry name" value="Pep_chain_release_fac_I_sf"/>
</dbReference>
<dbReference type="GO" id="GO:0005737">
    <property type="term" value="C:cytoplasm"/>
    <property type="evidence" value="ECO:0007669"/>
    <property type="project" value="UniProtKB-ARBA"/>
</dbReference>
<comment type="similarity">
    <text evidence="1">Belongs to the prokaryotic/mitochondrial release factor family.</text>
</comment>
<dbReference type="InterPro" id="IPR050057">
    <property type="entry name" value="Prokaryotic/Mito_RF"/>
</dbReference>
<evidence type="ECO:0000256" key="2">
    <source>
        <dbReference type="ARBA" id="ARBA00022481"/>
    </source>
</evidence>
<dbReference type="Gene3D" id="3.30.70.1660">
    <property type="match status" value="1"/>
</dbReference>
<keyword evidence="2" id="KW-0488">Methylation</keyword>
<dbReference type="STRING" id="1798665.A2942_03825"/>
<reference evidence="6 7" key="1">
    <citation type="journal article" date="2016" name="Nat. Commun.">
        <title>Thousands of microbial genomes shed light on interconnected biogeochemical processes in an aquifer system.</title>
        <authorList>
            <person name="Anantharaman K."/>
            <person name="Brown C.T."/>
            <person name="Hug L.A."/>
            <person name="Sharon I."/>
            <person name="Castelle C.J."/>
            <person name="Probst A.J."/>
            <person name="Thomas B.C."/>
            <person name="Singh A."/>
            <person name="Wilkins M.J."/>
            <person name="Karaoz U."/>
            <person name="Brodie E.L."/>
            <person name="Williams K.H."/>
            <person name="Hubbard S.S."/>
            <person name="Banfield J.F."/>
        </authorList>
    </citation>
    <scope>NUCLEOTIDE SEQUENCE [LARGE SCALE GENOMIC DNA]</scope>
</reference>
<evidence type="ECO:0000313" key="6">
    <source>
        <dbReference type="EMBL" id="OGZ12216.1"/>
    </source>
</evidence>
<gene>
    <name evidence="6" type="ORF">A2942_03825</name>
</gene>
<dbReference type="Pfam" id="PF03462">
    <property type="entry name" value="PCRF"/>
    <property type="match status" value="1"/>
</dbReference>
<dbReference type="SUPFAM" id="SSF75620">
    <property type="entry name" value="Release factor"/>
    <property type="match status" value="1"/>
</dbReference>
<feature type="coiled-coil region" evidence="4">
    <location>
        <begin position="226"/>
        <end position="260"/>
    </location>
</feature>
<evidence type="ECO:0000256" key="1">
    <source>
        <dbReference type="ARBA" id="ARBA00010835"/>
    </source>
</evidence>